<dbReference type="SMART" id="SM00846">
    <property type="entry name" value="Gp_dh_N"/>
    <property type="match status" value="1"/>
</dbReference>
<accession>A0A6P1Z8S1</accession>
<dbReference type="Pfam" id="PF00044">
    <property type="entry name" value="Gp_dh_N"/>
    <property type="match status" value="1"/>
</dbReference>
<evidence type="ECO:0000259" key="1">
    <source>
        <dbReference type="SMART" id="SM00846"/>
    </source>
</evidence>
<proteinExistence type="predicted"/>
<sequence length="69" mass="7547">MNVFGLICRYLTRLLAAEPEIDVAVLNARADNASLAHLLAYDSCHGRFPGVSHNENGLIVNGKEIAVRR</sequence>
<dbReference type="RefSeq" id="WP_328592871.1">
    <property type="nucleotide sequence ID" value="NZ_QMIF01000276.1"/>
</dbReference>
<dbReference type="SUPFAM" id="SSF51735">
    <property type="entry name" value="NAD(P)-binding Rossmann-fold domains"/>
    <property type="match status" value="1"/>
</dbReference>
<dbReference type="Gene3D" id="3.40.50.720">
    <property type="entry name" value="NAD(P)-binding Rossmann-like Domain"/>
    <property type="match status" value="1"/>
</dbReference>
<dbReference type="InterPro" id="IPR020828">
    <property type="entry name" value="GlycerAld_3-P_DH_NAD(P)-bd"/>
</dbReference>
<feature type="domain" description="Glyceraldehyde 3-phosphate dehydrogenase NAD(P) binding" evidence="1">
    <location>
        <begin position="1"/>
        <end position="69"/>
    </location>
</feature>
<protein>
    <submittedName>
        <fullName evidence="2">Type I glyceraldehyde-3-phosphate dehydrogenase</fullName>
        <ecNumber evidence="2">1.2.1.12</ecNumber>
    </submittedName>
</protein>
<keyword evidence="2" id="KW-0560">Oxidoreductase</keyword>
<dbReference type="EC" id="1.2.1.12" evidence="2"/>
<reference evidence="2 3" key="1">
    <citation type="submission" date="2018-06" db="EMBL/GenBank/DDBJ databases">
        <title>Complete genome of Desulfovibrio marinus P48SEP.</title>
        <authorList>
            <person name="Crispim J.S."/>
            <person name="Vidigal P.M.P."/>
            <person name="Silva L.C.F."/>
            <person name="Araujo L.C."/>
            <person name="Laguardia C.N."/>
            <person name="Dias R.S."/>
            <person name="Sousa M.P."/>
            <person name="Paula S.O."/>
            <person name="Silva C."/>
        </authorList>
    </citation>
    <scope>NUCLEOTIDE SEQUENCE [LARGE SCALE GENOMIC DNA]</scope>
    <source>
        <strain evidence="2 3">P48SEP</strain>
    </source>
</reference>
<dbReference type="Proteomes" id="UP000434052">
    <property type="component" value="Unassembled WGS sequence"/>
</dbReference>
<gene>
    <name evidence="2" type="ORF">DQK91_23120</name>
</gene>
<dbReference type="EMBL" id="QMIF01000276">
    <property type="protein sequence ID" value="TVM25487.1"/>
    <property type="molecule type" value="Genomic_DNA"/>
</dbReference>
<dbReference type="GO" id="GO:0051287">
    <property type="term" value="F:NAD binding"/>
    <property type="evidence" value="ECO:0007669"/>
    <property type="project" value="InterPro"/>
</dbReference>
<name>A0A6P1Z8S1_9BACT</name>
<dbReference type="InterPro" id="IPR036291">
    <property type="entry name" value="NAD(P)-bd_dom_sf"/>
</dbReference>
<dbReference type="AlphaFoldDB" id="A0A6P1Z8S1"/>
<evidence type="ECO:0000313" key="2">
    <source>
        <dbReference type="EMBL" id="TVM25487.1"/>
    </source>
</evidence>
<comment type="caution">
    <text evidence="2">The sequence shown here is derived from an EMBL/GenBank/DDBJ whole genome shotgun (WGS) entry which is preliminary data.</text>
</comment>
<evidence type="ECO:0000313" key="3">
    <source>
        <dbReference type="Proteomes" id="UP000434052"/>
    </source>
</evidence>
<feature type="non-terminal residue" evidence="2">
    <location>
        <position position="69"/>
    </location>
</feature>
<dbReference type="GO" id="GO:0004365">
    <property type="term" value="F:glyceraldehyde-3-phosphate dehydrogenase (NAD+) (phosphorylating) activity"/>
    <property type="evidence" value="ECO:0007669"/>
    <property type="project" value="UniProtKB-EC"/>
</dbReference>
<organism evidence="2 3">
    <name type="scientific">Oceanidesulfovibrio marinus</name>
    <dbReference type="NCBI Taxonomy" id="370038"/>
    <lineage>
        <taxon>Bacteria</taxon>
        <taxon>Pseudomonadati</taxon>
        <taxon>Thermodesulfobacteriota</taxon>
        <taxon>Desulfovibrionia</taxon>
        <taxon>Desulfovibrionales</taxon>
        <taxon>Desulfovibrionaceae</taxon>
        <taxon>Oceanidesulfovibrio</taxon>
    </lineage>
</organism>